<dbReference type="GeneID" id="75827191"/>
<dbReference type="OrthoDB" id="5376312at2759"/>
<evidence type="ECO:0000256" key="1">
    <source>
        <dbReference type="SAM" id="MobiDB-lite"/>
    </source>
</evidence>
<evidence type="ECO:0000256" key="2">
    <source>
        <dbReference type="SAM" id="Phobius"/>
    </source>
</evidence>
<feature type="compositionally biased region" description="Basic and acidic residues" evidence="1">
    <location>
        <begin position="189"/>
        <end position="209"/>
    </location>
</feature>
<evidence type="ECO:0000313" key="4">
    <source>
        <dbReference type="Proteomes" id="UP001055219"/>
    </source>
</evidence>
<feature type="compositionally biased region" description="Basic and acidic residues" evidence="1">
    <location>
        <begin position="382"/>
        <end position="392"/>
    </location>
</feature>
<dbReference type="Proteomes" id="UP001055219">
    <property type="component" value="Unassembled WGS sequence"/>
</dbReference>
<reference evidence="3" key="1">
    <citation type="journal article" date="2021" name="J Fungi (Basel)">
        <title>Genomic and Metabolomic Analyses of the Marine Fungus Emericellopsis cladophorae: Insights into Saltwater Adaptability Mechanisms and Its Biosynthetic Potential.</title>
        <authorList>
            <person name="Goncalves M.F.M."/>
            <person name="Hilario S."/>
            <person name="Van de Peer Y."/>
            <person name="Esteves A.C."/>
            <person name="Alves A."/>
        </authorList>
    </citation>
    <scope>NUCLEOTIDE SEQUENCE</scope>
    <source>
        <strain evidence="3">MUM 19.33</strain>
    </source>
</reference>
<sequence>MHLHGRLPGDWGALHRWPAAIHLVSRAEKGPDRSVTFIVVAVIVFVVVVISAVALWTKRRRKQHRATGQTPQSTNRWARLNPFKSKGSRYQTAHDGESAELNPTSTRANRNNEQGSQGETAGATVDRNTSIRSILTLPAYRQAASHTEQVIGREGERDGVDVVVDFPTEQDEEALREQEMSALYQLRETRRQQHAERDEMRRLRREAQQRNDSATLAELRSRARIASNSHQSLVDELRRDIDHAKENRQRSTSSVSYADLGVAHHDDIGESDVANENMPPPEYEDVSLNDDDYSSLGHARDSTHESPPDYPGPLRSDSQRTYSSGQAPADAVGTTGRQSLRMSTGRGVGGAPQLPSLRIGRLPEIRIEPSSAVPQPEDDDSGRETSERQPQR</sequence>
<keyword evidence="2" id="KW-0812">Transmembrane</keyword>
<feature type="compositionally biased region" description="Acidic residues" evidence="1">
    <location>
        <begin position="282"/>
        <end position="293"/>
    </location>
</feature>
<proteinExistence type="predicted"/>
<feature type="transmembrane region" description="Helical" evidence="2">
    <location>
        <begin position="35"/>
        <end position="56"/>
    </location>
</feature>
<feature type="region of interest" description="Disordered" evidence="1">
    <location>
        <begin position="60"/>
        <end position="127"/>
    </location>
</feature>
<keyword evidence="2" id="KW-1133">Transmembrane helix</keyword>
<protein>
    <submittedName>
        <fullName evidence="3">Uncharacterized protein</fullName>
    </submittedName>
</protein>
<comment type="caution">
    <text evidence="3">The sequence shown here is derived from an EMBL/GenBank/DDBJ whole genome shotgun (WGS) entry which is preliminary data.</text>
</comment>
<organism evidence="3 4">
    <name type="scientific">Emericellopsis cladophorae</name>
    <dbReference type="NCBI Taxonomy" id="2686198"/>
    <lineage>
        <taxon>Eukaryota</taxon>
        <taxon>Fungi</taxon>
        <taxon>Dikarya</taxon>
        <taxon>Ascomycota</taxon>
        <taxon>Pezizomycotina</taxon>
        <taxon>Sordariomycetes</taxon>
        <taxon>Hypocreomycetidae</taxon>
        <taxon>Hypocreales</taxon>
        <taxon>Bionectriaceae</taxon>
        <taxon>Emericellopsis</taxon>
    </lineage>
</organism>
<gene>
    <name evidence="3" type="ORF">J7T54_000672</name>
</gene>
<dbReference type="RefSeq" id="XP_051364026.1">
    <property type="nucleotide sequence ID" value="XM_051504517.1"/>
</dbReference>
<keyword evidence="2" id="KW-0472">Membrane</keyword>
<dbReference type="EMBL" id="JAGIXG020000009">
    <property type="protein sequence ID" value="KAI6783170.1"/>
    <property type="molecule type" value="Genomic_DNA"/>
</dbReference>
<accession>A0A9Q0BG00</accession>
<feature type="compositionally biased region" description="Polar residues" evidence="1">
    <location>
        <begin position="66"/>
        <end position="76"/>
    </location>
</feature>
<evidence type="ECO:0000313" key="3">
    <source>
        <dbReference type="EMBL" id="KAI6783170.1"/>
    </source>
</evidence>
<feature type="region of interest" description="Disordered" evidence="1">
    <location>
        <begin position="270"/>
        <end position="392"/>
    </location>
</feature>
<reference evidence="3" key="2">
    <citation type="submission" date="2022-07" db="EMBL/GenBank/DDBJ databases">
        <authorList>
            <person name="Goncalves M.F.M."/>
            <person name="Hilario S."/>
            <person name="Van De Peer Y."/>
            <person name="Esteves A.C."/>
            <person name="Alves A."/>
        </authorList>
    </citation>
    <scope>NUCLEOTIDE SEQUENCE</scope>
    <source>
        <strain evidence="3">MUM 19.33</strain>
    </source>
</reference>
<dbReference type="AlphaFoldDB" id="A0A9Q0BG00"/>
<feature type="region of interest" description="Disordered" evidence="1">
    <location>
        <begin position="189"/>
        <end position="223"/>
    </location>
</feature>
<feature type="compositionally biased region" description="Polar residues" evidence="1">
    <location>
        <begin position="101"/>
        <end position="119"/>
    </location>
</feature>
<name>A0A9Q0BG00_9HYPO</name>
<keyword evidence="4" id="KW-1185">Reference proteome</keyword>
<feature type="compositionally biased region" description="Basic and acidic residues" evidence="1">
    <location>
        <begin position="298"/>
        <end position="307"/>
    </location>
</feature>